<organism evidence="4 5">
    <name type="scientific">Nocardia suismassiliense</name>
    <dbReference type="NCBI Taxonomy" id="2077092"/>
    <lineage>
        <taxon>Bacteria</taxon>
        <taxon>Bacillati</taxon>
        <taxon>Actinomycetota</taxon>
        <taxon>Actinomycetes</taxon>
        <taxon>Mycobacteriales</taxon>
        <taxon>Nocardiaceae</taxon>
        <taxon>Nocardia</taxon>
    </lineage>
</organism>
<dbReference type="Gene3D" id="3.40.50.12780">
    <property type="entry name" value="N-terminal domain of ligase-like"/>
    <property type="match status" value="1"/>
</dbReference>
<evidence type="ECO:0000313" key="4">
    <source>
        <dbReference type="EMBL" id="MFF3223020.1"/>
    </source>
</evidence>
<dbReference type="Pfam" id="PF00501">
    <property type="entry name" value="AMP-binding"/>
    <property type="match status" value="1"/>
</dbReference>
<dbReference type="RefSeq" id="WP_387715635.1">
    <property type="nucleotide sequence ID" value="NZ_JBIAPI010000001.1"/>
</dbReference>
<keyword evidence="1" id="KW-0547">Nucleotide-binding</keyword>
<dbReference type="Pfam" id="PF23562">
    <property type="entry name" value="AMP-binding_C_3"/>
    <property type="match status" value="1"/>
</dbReference>
<evidence type="ECO:0000256" key="2">
    <source>
        <dbReference type="ARBA" id="ARBA00022840"/>
    </source>
</evidence>
<name>A0ABW6QP75_9NOCA</name>
<proteinExistence type="predicted"/>
<reference evidence="4 5" key="1">
    <citation type="submission" date="2024-10" db="EMBL/GenBank/DDBJ databases">
        <title>The Natural Products Discovery Center: Release of the First 8490 Sequenced Strains for Exploring Actinobacteria Biosynthetic Diversity.</title>
        <authorList>
            <person name="Kalkreuter E."/>
            <person name="Kautsar S.A."/>
            <person name="Yang D."/>
            <person name="Bader C.D."/>
            <person name="Teijaro C.N."/>
            <person name="Fluegel L."/>
            <person name="Davis C.M."/>
            <person name="Simpson J.R."/>
            <person name="Lauterbach L."/>
            <person name="Steele A.D."/>
            <person name="Gui C."/>
            <person name="Meng S."/>
            <person name="Li G."/>
            <person name="Viehrig K."/>
            <person name="Ye F."/>
            <person name="Su P."/>
            <person name="Kiefer A.F."/>
            <person name="Nichols A."/>
            <person name="Cepeda A.J."/>
            <person name="Yan W."/>
            <person name="Fan B."/>
            <person name="Jiang Y."/>
            <person name="Adhikari A."/>
            <person name="Zheng C.-J."/>
            <person name="Schuster L."/>
            <person name="Cowan T.M."/>
            <person name="Smanski M.J."/>
            <person name="Chevrette M.G."/>
            <person name="De Carvalho L.P.S."/>
            <person name="Shen B."/>
        </authorList>
    </citation>
    <scope>NUCLEOTIDE SEQUENCE [LARGE SCALE GENOMIC DNA]</scope>
    <source>
        <strain evidence="4 5">NPDC003040</strain>
    </source>
</reference>
<feature type="domain" description="AMP-dependent synthetase/ligase" evidence="3">
    <location>
        <begin position="43"/>
        <end position="425"/>
    </location>
</feature>
<dbReference type="CDD" id="cd05907">
    <property type="entry name" value="VL_LC_FACS_like"/>
    <property type="match status" value="1"/>
</dbReference>
<dbReference type="InterPro" id="IPR042099">
    <property type="entry name" value="ANL_N_sf"/>
</dbReference>
<dbReference type="InterPro" id="IPR020845">
    <property type="entry name" value="AMP-binding_CS"/>
</dbReference>
<accession>A0ABW6QP75</accession>
<evidence type="ECO:0000259" key="3">
    <source>
        <dbReference type="Pfam" id="PF00501"/>
    </source>
</evidence>
<dbReference type="PANTHER" id="PTHR43272:SF33">
    <property type="entry name" value="AMP-BINDING DOMAIN-CONTAINING PROTEIN-RELATED"/>
    <property type="match status" value="1"/>
</dbReference>
<keyword evidence="2" id="KW-0067">ATP-binding</keyword>
<comment type="caution">
    <text evidence="4">The sequence shown here is derived from an EMBL/GenBank/DDBJ whole genome shotgun (WGS) entry which is preliminary data.</text>
</comment>
<dbReference type="PANTHER" id="PTHR43272">
    <property type="entry name" value="LONG-CHAIN-FATTY-ACID--COA LIGASE"/>
    <property type="match status" value="1"/>
</dbReference>
<protein>
    <submittedName>
        <fullName evidence="4">AMP-dependent synthetase/ligase</fullName>
    </submittedName>
</protein>
<evidence type="ECO:0000313" key="5">
    <source>
        <dbReference type="Proteomes" id="UP001601948"/>
    </source>
</evidence>
<keyword evidence="5" id="KW-1185">Reference proteome</keyword>
<dbReference type="PROSITE" id="PS00455">
    <property type="entry name" value="AMP_BINDING"/>
    <property type="match status" value="1"/>
</dbReference>
<dbReference type="InterPro" id="IPR000873">
    <property type="entry name" value="AMP-dep_synth/lig_dom"/>
</dbReference>
<sequence>MTVQFEVPATFDINAATSMAETIFRYQRESPGVVLFHRPVPGGRLRDVTAGEFAAQVVAVAKGLIASGIQPGDRVALMSGTRYEWVLLDYAIWTVGGCTVAIYDSSAADQAKWILEDSGTSLLVVETRRHHETVKQIAATAPDLRETLQIEAGAIEELIARGVGVSETEVRARHRAVAAGSPATLIYTSGTTGRPKGAQLTHANLYAESAAVRSVLSSMLTPGARTLLFLPLAHVFARVISIAAVDSGTTVAHTSDWTTLVDQFADYGPDFILAVPRVLEKVYGSAEQQARDGGKGRIFDRAADTAMAWSRAWDTGGPGLRLRIEHTVFDRLVYRKLRAALGGRCRAVVSGGGPLGAHLGHFFRGLGVAVYEGYGLTETTAAVSVNAPDQVRLGTVGRPLPGHTIRIADDGELLVRGPVVADGYWHNPDATRDAFVESWFKTGDLATIDDDGYVTITGRKKEIIVTAAGKNVSPGQLEDALRTDPLISQCLVVGDGKPFVAALITVDPEALDNWKHRHNIPADTPLAELVSEPRLVADIQRAVTAANQRFSRAEQIKKIRVLDVDWTQETGELTPKLSLKRDVVAQKFAADIETLYSA</sequence>
<dbReference type="Proteomes" id="UP001601948">
    <property type="component" value="Unassembled WGS sequence"/>
</dbReference>
<evidence type="ECO:0000256" key="1">
    <source>
        <dbReference type="ARBA" id="ARBA00022741"/>
    </source>
</evidence>
<dbReference type="EMBL" id="JBIAPI010000001">
    <property type="protein sequence ID" value="MFF3223020.1"/>
    <property type="molecule type" value="Genomic_DNA"/>
</dbReference>
<gene>
    <name evidence="4" type="ORF">ACFYV7_09495</name>
</gene>
<dbReference type="SUPFAM" id="SSF56801">
    <property type="entry name" value="Acetyl-CoA synthetase-like"/>
    <property type="match status" value="1"/>
</dbReference>